<dbReference type="Pfam" id="PF18480">
    <property type="entry name" value="DUF5615"/>
    <property type="match status" value="1"/>
</dbReference>
<reference evidence="2" key="1">
    <citation type="submission" date="2019-05" db="EMBL/GenBank/DDBJ databases">
        <title>Whole genome sequencing of Pseudanabaena catenata USMAC16.</title>
        <authorList>
            <person name="Khan Z."/>
            <person name="Omar W.M."/>
            <person name="Convey P."/>
            <person name="Merican F."/>
            <person name="Najimudin N."/>
        </authorList>
    </citation>
    <scope>NUCLEOTIDE SEQUENCE</scope>
    <source>
        <strain evidence="2">USMAC16</strain>
    </source>
</reference>
<accession>A0A9X4MHI2</accession>
<dbReference type="EMBL" id="VBTY01000171">
    <property type="protein sequence ID" value="MDG3496299.1"/>
    <property type="molecule type" value="Genomic_DNA"/>
</dbReference>
<comment type="caution">
    <text evidence="2">The sequence shown here is derived from an EMBL/GenBank/DDBJ whole genome shotgun (WGS) entry which is preliminary data.</text>
</comment>
<feature type="domain" description="DUF5615" evidence="1">
    <location>
        <begin position="1"/>
        <end position="110"/>
    </location>
</feature>
<protein>
    <submittedName>
        <fullName evidence="2">DUF5615 family PIN-like protein</fullName>
    </submittedName>
</protein>
<dbReference type="AlphaFoldDB" id="A0A9X4MHI2"/>
<keyword evidence="3" id="KW-1185">Reference proteome</keyword>
<organism evidence="2 3">
    <name type="scientific">Pseudanabaena catenata USMAC16</name>
    <dbReference type="NCBI Taxonomy" id="1855837"/>
    <lineage>
        <taxon>Bacteria</taxon>
        <taxon>Bacillati</taxon>
        <taxon>Cyanobacteriota</taxon>
        <taxon>Cyanophyceae</taxon>
        <taxon>Pseudanabaenales</taxon>
        <taxon>Pseudanabaenaceae</taxon>
        <taxon>Pseudanabaena</taxon>
    </lineage>
</organism>
<evidence type="ECO:0000313" key="2">
    <source>
        <dbReference type="EMBL" id="MDG3496299.1"/>
    </source>
</evidence>
<evidence type="ECO:0000313" key="3">
    <source>
        <dbReference type="Proteomes" id="UP001152872"/>
    </source>
</evidence>
<proteinExistence type="predicted"/>
<name>A0A9X4MHI2_9CYAN</name>
<dbReference type="RefSeq" id="WP_009628473.1">
    <property type="nucleotide sequence ID" value="NZ_VBTY01000171.1"/>
</dbReference>
<gene>
    <name evidence="2" type="ORF">FEV09_17290</name>
</gene>
<dbReference type="InterPro" id="IPR041049">
    <property type="entry name" value="DUF5615"/>
</dbReference>
<sequence>MKLLLDQGLPRSAAILLRESNVDAVHVGEIAMSESEDLDIITRADQDNRIVVTLDADFHTLLALNELTSPSVIRIRIEGLKAEALKKLLLAVIIECTEDLQNGSAITIDSNRVRIRKLPLIHS</sequence>
<evidence type="ECO:0000259" key="1">
    <source>
        <dbReference type="Pfam" id="PF18480"/>
    </source>
</evidence>
<dbReference type="Proteomes" id="UP001152872">
    <property type="component" value="Unassembled WGS sequence"/>
</dbReference>